<dbReference type="PROSITE" id="PS50068">
    <property type="entry name" value="LDLRA_2"/>
    <property type="match status" value="1"/>
</dbReference>
<dbReference type="InterPro" id="IPR002172">
    <property type="entry name" value="LDrepeatLR_classA_rpt"/>
</dbReference>
<feature type="disulfide bond" evidence="2">
    <location>
        <begin position="226"/>
        <end position="244"/>
    </location>
</feature>
<dbReference type="Gene3D" id="2.40.128.620">
    <property type="match status" value="1"/>
</dbReference>
<feature type="disulfide bond" evidence="2">
    <location>
        <begin position="238"/>
        <end position="253"/>
    </location>
</feature>
<dbReference type="InterPro" id="IPR036055">
    <property type="entry name" value="LDL_receptor-like_sf"/>
</dbReference>
<dbReference type="EMBL" id="CAJNOR010000370">
    <property type="protein sequence ID" value="CAF0893765.1"/>
    <property type="molecule type" value="Genomic_DNA"/>
</dbReference>
<sequence>MVLIHLIFYYILVLITAISDNDDEGDFHQHIPFFVMQPHTVINQTLHSYCKEQFEFIVQPMFLNLTQWPSGFIYARNPQQTIDNEDRDMFSIHECTTELHASHGDRIRLVFYPIVNLRNDYDQDYFQSIPRAPCLKVRDNFETTTFECPMILDRTKYTFYNRHSDDYLSNSNVIYLEIIPPPAQLTNDYDDSYHQFKLFFTTFTPKFRIHKTNEYSPCPRKHLLDCEDAYCVHSNARCNGISDCRSKVDEDFCQQPISFGRSISPISYFYIHLFIIIIPSTL</sequence>
<feature type="chain" id="PRO_5036409706" evidence="3">
    <location>
        <begin position="18"/>
        <end position="282"/>
    </location>
</feature>
<comment type="caution">
    <text evidence="2">Lacks conserved residue(s) required for the propagation of feature annotation.</text>
</comment>
<evidence type="ECO:0000256" key="2">
    <source>
        <dbReference type="PROSITE-ProRule" id="PRU00124"/>
    </source>
</evidence>
<evidence type="ECO:0000313" key="4">
    <source>
        <dbReference type="EMBL" id="CAF0893765.1"/>
    </source>
</evidence>
<keyword evidence="1 2" id="KW-1015">Disulfide bond</keyword>
<dbReference type="AlphaFoldDB" id="A0A813Z604"/>
<reference evidence="4" key="1">
    <citation type="submission" date="2021-02" db="EMBL/GenBank/DDBJ databases">
        <authorList>
            <person name="Nowell W R."/>
        </authorList>
    </citation>
    <scope>NUCLEOTIDE SEQUENCE</scope>
</reference>
<dbReference type="SUPFAM" id="SSF57424">
    <property type="entry name" value="LDL receptor-like module"/>
    <property type="match status" value="1"/>
</dbReference>
<dbReference type="EMBL" id="CAJNOJ010000062">
    <property type="protein sequence ID" value="CAF1001216.1"/>
    <property type="molecule type" value="Genomic_DNA"/>
</dbReference>
<proteinExistence type="predicted"/>
<dbReference type="Proteomes" id="UP000663828">
    <property type="component" value="Unassembled WGS sequence"/>
</dbReference>
<name>A0A813Z604_ADIRI</name>
<protein>
    <submittedName>
        <fullName evidence="4">Uncharacterized protein</fullName>
    </submittedName>
</protein>
<evidence type="ECO:0000313" key="6">
    <source>
        <dbReference type="Proteomes" id="UP000663828"/>
    </source>
</evidence>
<feature type="signal peptide" evidence="3">
    <location>
        <begin position="1"/>
        <end position="17"/>
    </location>
</feature>
<dbReference type="OrthoDB" id="9971251at2759"/>
<accession>A0A813Z604</accession>
<comment type="caution">
    <text evidence="4">The sequence shown here is derived from an EMBL/GenBank/DDBJ whole genome shotgun (WGS) entry which is preliminary data.</text>
</comment>
<evidence type="ECO:0000313" key="5">
    <source>
        <dbReference type="EMBL" id="CAF1001216.1"/>
    </source>
</evidence>
<organism evidence="4 6">
    <name type="scientific">Adineta ricciae</name>
    <name type="common">Rotifer</name>
    <dbReference type="NCBI Taxonomy" id="249248"/>
    <lineage>
        <taxon>Eukaryota</taxon>
        <taxon>Metazoa</taxon>
        <taxon>Spiralia</taxon>
        <taxon>Gnathifera</taxon>
        <taxon>Rotifera</taxon>
        <taxon>Eurotatoria</taxon>
        <taxon>Bdelloidea</taxon>
        <taxon>Adinetida</taxon>
        <taxon>Adinetidae</taxon>
        <taxon>Adineta</taxon>
    </lineage>
</organism>
<dbReference type="Proteomes" id="UP000663852">
    <property type="component" value="Unassembled WGS sequence"/>
</dbReference>
<dbReference type="PROSITE" id="PS01209">
    <property type="entry name" value="LDLRA_1"/>
    <property type="match status" value="1"/>
</dbReference>
<evidence type="ECO:0000256" key="1">
    <source>
        <dbReference type="ARBA" id="ARBA00023157"/>
    </source>
</evidence>
<evidence type="ECO:0000256" key="3">
    <source>
        <dbReference type="SAM" id="SignalP"/>
    </source>
</evidence>
<keyword evidence="3" id="KW-0732">Signal</keyword>
<keyword evidence="6" id="KW-1185">Reference proteome</keyword>
<gene>
    <name evidence="5" type="ORF">EDS130_LOCUS14896</name>
    <name evidence="4" type="ORF">XAT740_LOCUS7652</name>
</gene>
<dbReference type="InterPro" id="IPR023415">
    <property type="entry name" value="LDLR_class-A_CS"/>
</dbReference>